<name>A0A261F1H3_9BIFI</name>
<dbReference type="InterPro" id="IPR013783">
    <property type="entry name" value="Ig-like_fold"/>
</dbReference>
<dbReference type="Gene3D" id="2.60.40.10">
    <property type="entry name" value="Immunoglobulins"/>
    <property type="match status" value="1"/>
</dbReference>
<sequence length="184" mass="20091">MVKKAKAATAQASTNAPVSDEEVINALTTQMNIKDAAKALGRSYNWLLKKSHDLVEAGVIESRDVYPAYHRIGFLSSDRAITVYFNASVWEQEAYYIRGSFDGWTCAPGYPLRKAGNGYYSAVITIPAGVEGADFFLDNGGDITNAENLYQPTPGSNFHVNLNDGTDFTIEDFTNAHPGKPETL</sequence>
<accession>A0A261F1H3</accession>
<comment type="caution">
    <text evidence="1">The sequence shown here is derived from an EMBL/GenBank/DDBJ whole genome shotgun (WGS) entry which is preliminary data.</text>
</comment>
<evidence type="ECO:0000313" key="1">
    <source>
        <dbReference type="EMBL" id="OZG52938.1"/>
    </source>
</evidence>
<dbReference type="RefSeq" id="WP_144441855.1">
    <property type="nucleotide sequence ID" value="NZ_MWWQ01000005.1"/>
</dbReference>
<gene>
    <name evidence="1" type="ORF">PSSU_0556</name>
</gene>
<dbReference type="GO" id="GO:0005975">
    <property type="term" value="P:carbohydrate metabolic process"/>
    <property type="evidence" value="ECO:0007669"/>
    <property type="project" value="UniProtKB-ARBA"/>
</dbReference>
<dbReference type="Proteomes" id="UP000216454">
    <property type="component" value="Unassembled WGS sequence"/>
</dbReference>
<dbReference type="OrthoDB" id="531568at2"/>
<reference evidence="1 2" key="1">
    <citation type="journal article" date="2017" name="BMC Genomics">
        <title>Comparative genomic and phylogenomic analyses of the Bifidobacteriaceae family.</title>
        <authorList>
            <person name="Lugli G.A."/>
            <person name="Milani C."/>
            <person name="Turroni F."/>
            <person name="Duranti S."/>
            <person name="Mancabelli L."/>
            <person name="Mangifesta M."/>
            <person name="Ferrario C."/>
            <person name="Modesto M."/>
            <person name="Mattarelli P."/>
            <person name="Jiri K."/>
            <person name="van Sinderen D."/>
            <person name="Ventura M."/>
        </authorList>
    </citation>
    <scope>NUCLEOTIDE SEQUENCE [LARGE SCALE GENOMIC DNA]</scope>
    <source>
        <strain evidence="1 2">DSM 24744</strain>
    </source>
</reference>
<proteinExistence type="predicted"/>
<organism evidence="1 2">
    <name type="scientific">Pseudoscardovia suis</name>
    <dbReference type="NCBI Taxonomy" id="987063"/>
    <lineage>
        <taxon>Bacteria</taxon>
        <taxon>Bacillati</taxon>
        <taxon>Actinomycetota</taxon>
        <taxon>Actinomycetes</taxon>
        <taxon>Bifidobacteriales</taxon>
        <taxon>Bifidobacteriaceae</taxon>
        <taxon>Pseudoscardovia</taxon>
    </lineage>
</organism>
<evidence type="ECO:0000313" key="2">
    <source>
        <dbReference type="Proteomes" id="UP000216454"/>
    </source>
</evidence>
<dbReference type="EMBL" id="MWWQ01000005">
    <property type="protein sequence ID" value="OZG52938.1"/>
    <property type="molecule type" value="Genomic_DNA"/>
</dbReference>
<protein>
    <submittedName>
        <fullName evidence="1">Uncharacterized protein</fullName>
    </submittedName>
</protein>
<dbReference type="InterPro" id="IPR014756">
    <property type="entry name" value="Ig_E-set"/>
</dbReference>
<dbReference type="AlphaFoldDB" id="A0A261F1H3"/>
<keyword evidence="2" id="KW-1185">Reference proteome</keyword>
<dbReference type="SUPFAM" id="SSF81296">
    <property type="entry name" value="E set domains"/>
    <property type="match status" value="1"/>
</dbReference>